<evidence type="ECO:0000313" key="3">
    <source>
        <dbReference type="Proteomes" id="UP000250321"/>
    </source>
</evidence>
<comment type="caution">
    <text evidence="2">The sequence shown here is derived from an EMBL/GenBank/DDBJ whole genome shotgun (WGS) entry which is preliminary data.</text>
</comment>
<dbReference type="EMBL" id="PJQY01003546">
    <property type="protein sequence ID" value="PQM36465.1"/>
    <property type="molecule type" value="Genomic_DNA"/>
</dbReference>
<dbReference type="Proteomes" id="UP000250321">
    <property type="component" value="Unassembled WGS sequence"/>
</dbReference>
<reference evidence="2 3" key="1">
    <citation type="submission" date="2018-02" db="EMBL/GenBank/DDBJ databases">
        <title>Draft genome of wild Prunus yedoensis var. nudiflora.</title>
        <authorList>
            <person name="Baek S."/>
            <person name="Kim J.-H."/>
            <person name="Choi K."/>
            <person name="Kim G.-B."/>
            <person name="Cho A."/>
            <person name="Jang H."/>
            <person name="Shin C.-H."/>
            <person name="Yu H.-J."/>
            <person name="Mun J.-H."/>
        </authorList>
    </citation>
    <scope>NUCLEOTIDE SEQUENCE [LARGE SCALE GENOMIC DNA]</scope>
    <source>
        <strain evidence="3">cv. Jeju island</strain>
        <tissue evidence="2">Leaf</tissue>
    </source>
</reference>
<protein>
    <recommendedName>
        <fullName evidence="4">Nucleobase-ascorbate transporter 11</fullName>
    </recommendedName>
</protein>
<sequence>MKLTHTYLKQQSARSHHYSHHYILKLIFVEKTGTQLKGSFNGTGVVRANGKAERKRGPRRGAAIGSVEPKISAFVPRRDHNPRELRSWAKRTGFVSNFSGETATSGSVRNDSAGFGLETGFDGRGGGGSSPKIEIDPVLGRTKPSTGIEIEPALVLDMEGNGSGNGNGHGVTPVASAAEPKIIDDEKYERDVEMNYPDGEEPVHGGWGRPSAMKIGLRENPGFVPLMYYGLQHYLSLAGSLIFIP</sequence>
<evidence type="ECO:0008006" key="4">
    <source>
        <dbReference type="Google" id="ProtNLM"/>
    </source>
</evidence>
<dbReference type="OrthoDB" id="1748504at2759"/>
<evidence type="ECO:0000256" key="1">
    <source>
        <dbReference type="SAM" id="MobiDB-lite"/>
    </source>
</evidence>
<dbReference type="STRING" id="2094558.A0A314UG07"/>
<accession>A0A314UG07</accession>
<proteinExistence type="predicted"/>
<gene>
    <name evidence="2" type="ORF">Pyn_21077</name>
</gene>
<feature type="region of interest" description="Disordered" evidence="1">
    <location>
        <begin position="120"/>
        <end position="144"/>
    </location>
</feature>
<name>A0A314UG07_PRUYE</name>
<organism evidence="2 3">
    <name type="scientific">Prunus yedoensis var. nudiflora</name>
    <dbReference type="NCBI Taxonomy" id="2094558"/>
    <lineage>
        <taxon>Eukaryota</taxon>
        <taxon>Viridiplantae</taxon>
        <taxon>Streptophyta</taxon>
        <taxon>Embryophyta</taxon>
        <taxon>Tracheophyta</taxon>
        <taxon>Spermatophyta</taxon>
        <taxon>Magnoliopsida</taxon>
        <taxon>eudicotyledons</taxon>
        <taxon>Gunneridae</taxon>
        <taxon>Pentapetalae</taxon>
        <taxon>rosids</taxon>
        <taxon>fabids</taxon>
        <taxon>Rosales</taxon>
        <taxon>Rosaceae</taxon>
        <taxon>Amygdaloideae</taxon>
        <taxon>Amygdaleae</taxon>
        <taxon>Prunus</taxon>
    </lineage>
</organism>
<dbReference type="AlphaFoldDB" id="A0A314UG07"/>
<evidence type="ECO:0000313" key="2">
    <source>
        <dbReference type="EMBL" id="PQM36465.1"/>
    </source>
</evidence>
<keyword evidence="3" id="KW-1185">Reference proteome</keyword>